<dbReference type="PROSITE" id="PS51192">
    <property type="entry name" value="HELICASE_ATP_BIND_1"/>
    <property type="match status" value="1"/>
</dbReference>
<organism evidence="8 9">
    <name type="scientific">Puccinia coronata f. sp. avenae</name>
    <dbReference type="NCBI Taxonomy" id="200324"/>
    <lineage>
        <taxon>Eukaryota</taxon>
        <taxon>Fungi</taxon>
        <taxon>Dikarya</taxon>
        <taxon>Basidiomycota</taxon>
        <taxon>Pucciniomycotina</taxon>
        <taxon>Pucciniomycetes</taxon>
        <taxon>Pucciniales</taxon>
        <taxon>Pucciniaceae</taxon>
        <taxon>Puccinia</taxon>
    </lineage>
</organism>
<evidence type="ECO:0000256" key="6">
    <source>
        <dbReference type="SAM" id="MobiDB-lite"/>
    </source>
</evidence>
<keyword evidence="9" id="KW-1185">Reference proteome</keyword>
<evidence type="ECO:0000256" key="4">
    <source>
        <dbReference type="ARBA" id="ARBA00034617"/>
    </source>
</evidence>
<evidence type="ECO:0000313" key="8">
    <source>
        <dbReference type="EMBL" id="PLW52935.1"/>
    </source>
</evidence>
<accession>A0A2N5VSH2</accession>
<dbReference type="InterPro" id="IPR014001">
    <property type="entry name" value="Helicase_ATP-bd"/>
</dbReference>
<dbReference type="GO" id="GO:0005524">
    <property type="term" value="F:ATP binding"/>
    <property type="evidence" value="ECO:0007669"/>
    <property type="project" value="InterPro"/>
</dbReference>
<protein>
    <recommendedName>
        <fullName evidence="5">DNA 3'-5' helicase</fullName>
        <ecNumber evidence="5">5.6.2.4</ecNumber>
    </recommendedName>
</protein>
<dbReference type="InterPro" id="IPR011545">
    <property type="entry name" value="DEAD/DEAH_box_helicase_dom"/>
</dbReference>
<evidence type="ECO:0000256" key="3">
    <source>
        <dbReference type="ARBA" id="ARBA00023235"/>
    </source>
</evidence>
<dbReference type="AlphaFoldDB" id="A0A2N5VSH2"/>
<dbReference type="GO" id="GO:0043138">
    <property type="term" value="F:3'-5' DNA helicase activity"/>
    <property type="evidence" value="ECO:0007669"/>
    <property type="project" value="UniProtKB-EC"/>
</dbReference>
<dbReference type="EC" id="5.6.2.4" evidence="5"/>
<dbReference type="GO" id="GO:0000724">
    <property type="term" value="P:double-strand break repair via homologous recombination"/>
    <property type="evidence" value="ECO:0007669"/>
    <property type="project" value="TreeGrafter"/>
</dbReference>
<keyword evidence="3" id="KW-0413">Isomerase</keyword>
<proteinExistence type="inferred from homology"/>
<feature type="compositionally biased region" description="Basic and acidic residues" evidence="6">
    <location>
        <begin position="651"/>
        <end position="690"/>
    </location>
</feature>
<evidence type="ECO:0000313" key="9">
    <source>
        <dbReference type="Proteomes" id="UP000235388"/>
    </source>
</evidence>
<evidence type="ECO:0000259" key="7">
    <source>
        <dbReference type="PROSITE" id="PS51192"/>
    </source>
</evidence>
<dbReference type="GO" id="GO:0005694">
    <property type="term" value="C:chromosome"/>
    <property type="evidence" value="ECO:0007669"/>
    <property type="project" value="TreeGrafter"/>
</dbReference>
<dbReference type="GO" id="GO:0005737">
    <property type="term" value="C:cytoplasm"/>
    <property type="evidence" value="ECO:0007669"/>
    <property type="project" value="TreeGrafter"/>
</dbReference>
<comment type="similarity">
    <text evidence="1">Belongs to the helicase family. RecQ subfamily.</text>
</comment>
<dbReference type="EMBL" id="PGCJ01000071">
    <property type="protein sequence ID" value="PLW52935.1"/>
    <property type="molecule type" value="Genomic_DNA"/>
</dbReference>
<feature type="region of interest" description="Disordered" evidence="6">
    <location>
        <begin position="622"/>
        <end position="690"/>
    </location>
</feature>
<name>A0A2N5VSH2_9BASI</name>
<dbReference type="Gene3D" id="3.40.50.300">
    <property type="entry name" value="P-loop containing nucleotide triphosphate hydrolases"/>
    <property type="match status" value="2"/>
</dbReference>
<comment type="catalytic activity">
    <reaction evidence="4">
        <text>Couples ATP hydrolysis with the unwinding of duplex DNA by translocating in the 3'-5' direction.</text>
        <dbReference type="EC" id="5.6.2.4"/>
    </reaction>
</comment>
<evidence type="ECO:0000256" key="2">
    <source>
        <dbReference type="ARBA" id="ARBA00023125"/>
    </source>
</evidence>
<keyword evidence="2" id="KW-0238">DNA-binding</keyword>
<dbReference type="GO" id="GO:0003677">
    <property type="term" value="F:DNA binding"/>
    <property type="evidence" value="ECO:0007669"/>
    <property type="project" value="UniProtKB-KW"/>
</dbReference>
<reference evidence="8 9" key="1">
    <citation type="submission" date="2017-11" db="EMBL/GenBank/DDBJ databases">
        <title>De novo assembly and phasing of dikaryotic genomes from two isolates of Puccinia coronata f. sp. avenae, the causal agent of oat crown rust.</title>
        <authorList>
            <person name="Miller M.E."/>
            <person name="Zhang Y."/>
            <person name="Omidvar V."/>
            <person name="Sperschneider J."/>
            <person name="Schwessinger B."/>
            <person name="Raley C."/>
            <person name="Palmer J.M."/>
            <person name="Garnica D."/>
            <person name="Upadhyaya N."/>
            <person name="Rathjen J."/>
            <person name="Taylor J.M."/>
            <person name="Park R.F."/>
            <person name="Dodds P.N."/>
            <person name="Hirsch C.D."/>
            <person name="Kianian S.F."/>
            <person name="Figueroa M."/>
        </authorList>
    </citation>
    <scope>NUCLEOTIDE SEQUENCE [LARGE SCALE GENOMIC DNA]</scope>
    <source>
        <strain evidence="8">12NC29</strain>
    </source>
</reference>
<dbReference type="Proteomes" id="UP000235388">
    <property type="component" value="Unassembled WGS sequence"/>
</dbReference>
<gene>
    <name evidence="8" type="ORF">PCANC_05776</name>
</gene>
<dbReference type="OrthoDB" id="5409596at2759"/>
<sequence>MNTVAPSRNVSAPTPQRVCSPSGVNIYKKLYEKSDKKLKEHIRNVLLETYDQNAKPLQVDAVFNLARGRDTFLLAGTGFGKSRIPELYHKLFPQKARAIVLVLNPLDTLGDNQVSEKLMAGFTAINLTKQSFTNKAADKVLAGVYDFVYLSPKMFLNSKKFEKVYYSAAFQNLTALVVVDEARMIYIWGLVASGKAKTSTSAHHRFEDYGLFRPSYGKLGPQLLFRNNKPMLLLSATCRPVSIEAIKVSLKMNDETVDMLRGELTRPEIIMIRVTMINSLASSLDCIPLFPSRKDVPDSQMVPSLVYSGLRNRTMTVLNVIDRARETPGASSILNSSCSRQFHSCTGDKDKVTCIDNFAARAFPVISCTMALGLGQNWKRVCMVAHVGRGDPAAIFQMIGRCGQDGKPGLAVMLVEKNRCGGKNKISQFCCGTNQTDLDQMDALAITPLCLRVAFLIDNLFGYVPLWADYQNYIAELERERQAGFPICRCSNCAPAEAEKLLGLLPLASTDNFEDICSGTFSGGIQPSDLKHKYPPKSAPVKKRKFVEEDKREIEEFTARLMRNITIHYNTYSPGGKIILDDLFDSNNSWLFAWIIKFKSCILALASTISAAETYKKAKMTHTQHIQHSNKEENSLASPKQPTKKALAAENSRRIALEKKEKKRVNEEMAKKQRDQIAEILRDGKAENGM</sequence>
<dbReference type="SUPFAM" id="SSF52540">
    <property type="entry name" value="P-loop containing nucleoside triphosphate hydrolases"/>
    <property type="match status" value="1"/>
</dbReference>
<dbReference type="STRING" id="200324.A0A2N5VSH2"/>
<evidence type="ECO:0000256" key="5">
    <source>
        <dbReference type="ARBA" id="ARBA00034808"/>
    </source>
</evidence>
<dbReference type="GO" id="GO:0009378">
    <property type="term" value="F:four-way junction helicase activity"/>
    <property type="evidence" value="ECO:0007669"/>
    <property type="project" value="TreeGrafter"/>
</dbReference>
<dbReference type="InterPro" id="IPR027417">
    <property type="entry name" value="P-loop_NTPase"/>
</dbReference>
<dbReference type="PANTHER" id="PTHR13710">
    <property type="entry name" value="DNA HELICASE RECQ FAMILY MEMBER"/>
    <property type="match status" value="1"/>
</dbReference>
<dbReference type="PANTHER" id="PTHR13710:SF105">
    <property type="entry name" value="ATP-DEPENDENT DNA HELICASE Q1"/>
    <property type="match status" value="1"/>
</dbReference>
<evidence type="ECO:0000256" key="1">
    <source>
        <dbReference type="ARBA" id="ARBA00005446"/>
    </source>
</evidence>
<dbReference type="Pfam" id="PF00270">
    <property type="entry name" value="DEAD"/>
    <property type="match status" value="1"/>
</dbReference>
<comment type="caution">
    <text evidence="8">The sequence shown here is derived from an EMBL/GenBank/DDBJ whole genome shotgun (WGS) entry which is preliminary data.</text>
</comment>
<feature type="domain" description="Helicase ATP-binding" evidence="7">
    <location>
        <begin position="62"/>
        <end position="256"/>
    </location>
</feature>